<dbReference type="Proteomes" id="UP000095282">
    <property type="component" value="Unplaced"/>
</dbReference>
<reference evidence="2" key="1">
    <citation type="submission" date="2016-11" db="UniProtKB">
        <authorList>
            <consortium name="WormBaseParasite"/>
        </authorList>
    </citation>
    <scope>IDENTIFICATION</scope>
</reference>
<protein>
    <submittedName>
        <fullName evidence="2">Uncharacterized protein</fullName>
    </submittedName>
</protein>
<accession>A0A1I7U0R2</accession>
<evidence type="ECO:0000313" key="2">
    <source>
        <dbReference type="WBParaSite" id="Csp11.Scaffold629.g13698.t1"/>
    </source>
</evidence>
<organism evidence="1 2">
    <name type="scientific">Caenorhabditis tropicalis</name>
    <dbReference type="NCBI Taxonomy" id="1561998"/>
    <lineage>
        <taxon>Eukaryota</taxon>
        <taxon>Metazoa</taxon>
        <taxon>Ecdysozoa</taxon>
        <taxon>Nematoda</taxon>
        <taxon>Chromadorea</taxon>
        <taxon>Rhabditida</taxon>
        <taxon>Rhabditina</taxon>
        <taxon>Rhabditomorpha</taxon>
        <taxon>Rhabditoidea</taxon>
        <taxon>Rhabditidae</taxon>
        <taxon>Peloderinae</taxon>
        <taxon>Caenorhabditis</taxon>
    </lineage>
</organism>
<dbReference type="WBParaSite" id="Csp11.Scaffold629.g13698.t1">
    <property type="protein sequence ID" value="Csp11.Scaffold629.g13698.t1"/>
    <property type="gene ID" value="Csp11.Scaffold629.g13698"/>
</dbReference>
<dbReference type="eggNOG" id="ENOG502TJ6E">
    <property type="taxonomic scope" value="Eukaryota"/>
</dbReference>
<sequence length="212" mass="25480">MIRISEKQVVRLRETTIREVYHPPVEWLEVIKLLLPEAARNNNIVDEFTVNVGRNKEFDVNNLFWKSFEIALIYAMDEKPHELTEYLLDKSPHLFTNSPLNYLTNFMRYFIQFCNWSLIAHNELYMIFDVNRVFFQFTRGGVFLRLVVGQYHLRHFEEQLNPFLNLIRYARIHEVPNPVPANPTVNPTFRNHYVTFELTKLFFFVFVENLAF</sequence>
<name>A0A1I7U0R2_9PELO</name>
<dbReference type="AlphaFoldDB" id="A0A1I7U0R2"/>
<keyword evidence="1" id="KW-1185">Reference proteome</keyword>
<proteinExistence type="predicted"/>
<evidence type="ECO:0000313" key="1">
    <source>
        <dbReference type="Proteomes" id="UP000095282"/>
    </source>
</evidence>